<feature type="domain" description="PDZ" evidence="1">
    <location>
        <begin position="287"/>
        <end position="363"/>
    </location>
</feature>
<dbReference type="SMART" id="SM00228">
    <property type="entry name" value="PDZ"/>
    <property type="match status" value="1"/>
</dbReference>
<dbReference type="InterPro" id="IPR001478">
    <property type="entry name" value="PDZ"/>
</dbReference>
<accession>A0A258HRG1</accession>
<sequence length="376" mass="40019">MDRRAFGLAGFAFALAPPGMARTQALAPVIPFEIDRETTGQGFIRLSDVNLAGSQGAAMLDSGAEYCSLSAQLAAAAGLTEARRIPLITFRGRVNAALSRPADIGISPTFATTAPILIMPGEIEWPTGRLISTSIFPHLTLDFDRSVIDLGGGLDFTRPVGGKRDGLFFVDTPGARRSHRWLLDTGTISTSVTEAALADLSAAAGTRVEVRQNRRTGGLETVNGVCRISGLGSGPLALSPLVANVVHEREMPVRGFSGILGLTAISAYNWRLDNQNRSVAAQPRRNPPSDFPIVGFYAWHEGEVATISGLIEQGAAERAGVQLGDRLLSLNGQRPGGNAMADYIRVGRCACSDTYVFEIERDGQRLTLSAPQQSIF</sequence>
<reference evidence="2 3" key="1">
    <citation type="submission" date="2017-03" db="EMBL/GenBank/DDBJ databases">
        <title>Lifting the veil on microbial sulfur biogeochemistry in mining wastewaters.</title>
        <authorList>
            <person name="Kantor R.S."/>
            <person name="Colenbrander Nelson T."/>
            <person name="Marshall S."/>
            <person name="Bennett D."/>
            <person name="Apte S."/>
            <person name="Camacho D."/>
            <person name="Thomas B.C."/>
            <person name="Warren L.A."/>
            <person name="Banfield J.F."/>
        </authorList>
    </citation>
    <scope>NUCLEOTIDE SEQUENCE [LARGE SCALE GENOMIC DNA]</scope>
    <source>
        <strain evidence="2">32-68-21</strain>
    </source>
</reference>
<dbReference type="InterPro" id="IPR021109">
    <property type="entry name" value="Peptidase_aspartic_dom_sf"/>
</dbReference>
<protein>
    <recommendedName>
        <fullName evidence="1">PDZ domain-containing protein</fullName>
    </recommendedName>
</protein>
<dbReference type="InterPro" id="IPR036034">
    <property type="entry name" value="PDZ_sf"/>
</dbReference>
<evidence type="ECO:0000313" key="3">
    <source>
        <dbReference type="Proteomes" id="UP000216147"/>
    </source>
</evidence>
<evidence type="ECO:0000313" key="2">
    <source>
        <dbReference type="EMBL" id="OYX59167.1"/>
    </source>
</evidence>
<proteinExistence type="predicted"/>
<dbReference type="Gene3D" id="2.30.42.10">
    <property type="match status" value="1"/>
</dbReference>
<comment type="caution">
    <text evidence="2">The sequence shown here is derived from an EMBL/GenBank/DDBJ whole genome shotgun (WGS) entry which is preliminary data.</text>
</comment>
<dbReference type="EMBL" id="NCEQ01000001">
    <property type="protein sequence ID" value="OYX59167.1"/>
    <property type="molecule type" value="Genomic_DNA"/>
</dbReference>
<dbReference type="Proteomes" id="UP000216147">
    <property type="component" value="Unassembled WGS sequence"/>
</dbReference>
<dbReference type="Gene3D" id="2.40.70.10">
    <property type="entry name" value="Acid Proteases"/>
    <property type="match status" value="2"/>
</dbReference>
<name>A0A258HRG1_9CAUL</name>
<dbReference type="SUPFAM" id="SSF50156">
    <property type="entry name" value="PDZ domain-like"/>
    <property type="match status" value="1"/>
</dbReference>
<gene>
    <name evidence="2" type="ORF">B7Y86_01775</name>
</gene>
<evidence type="ECO:0000259" key="1">
    <source>
        <dbReference type="SMART" id="SM00228"/>
    </source>
</evidence>
<dbReference type="AlphaFoldDB" id="A0A258HRG1"/>
<organism evidence="2 3">
    <name type="scientific">Brevundimonas subvibrioides</name>
    <dbReference type="NCBI Taxonomy" id="74313"/>
    <lineage>
        <taxon>Bacteria</taxon>
        <taxon>Pseudomonadati</taxon>
        <taxon>Pseudomonadota</taxon>
        <taxon>Alphaproteobacteria</taxon>
        <taxon>Caulobacterales</taxon>
        <taxon>Caulobacteraceae</taxon>
        <taxon>Brevundimonas</taxon>
    </lineage>
</organism>